<keyword evidence="2" id="KW-1185">Reference proteome</keyword>
<sequence>MSSYKSCGQRSVTQRARPSPSRLYKRFVAGVQDYIAGTAGSRVSRWVIWVVTMSQPQTSIVGAGISGLVLARCIRSVPSITIFDKDSVRRGSSRNSYGITLHPWAYRPLLKYLDLDEATFRRKIAVDAATGGIGRTASPSHTAIQGTDAASLRANKQKLEQMLKEGLDVRWDHSLVAVKSNESSSTLHFSNGTQTESTTVVGADGVHSQVRRNSVSPATDFNIFPFAVYNGKRRISAVNFDRNYASYMDGANIIEQRHGQTLLQITISDRTEDLVSISYTYSRPARDQDPIFNPARSNSSATDIPEALFHEVGELQHLEGPFKDVFNVENMRKDRLLNWLMRTIRVDATDLRNAADQGVVLIGDAVHAEPILGGYGANDAILDAIELAKHISNKGTDNLSQFIETRSKAWQKSIEDSEAQLAVMHSKTTPSL</sequence>
<proteinExistence type="predicted"/>
<reference evidence="1" key="1">
    <citation type="submission" date="2023-07" db="EMBL/GenBank/DDBJ databases">
        <title>Black Yeasts Isolated from many extreme environments.</title>
        <authorList>
            <person name="Coleine C."/>
            <person name="Stajich J.E."/>
            <person name="Selbmann L."/>
        </authorList>
    </citation>
    <scope>NUCLEOTIDE SEQUENCE</scope>
    <source>
        <strain evidence="1">CCFEE 5714</strain>
    </source>
</reference>
<name>A0ACC3MMU5_9PEZI</name>
<accession>A0ACC3MMU5</accession>
<dbReference type="EMBL" id="JAUTXU010000197">
    <property type="protein sequence ID" value="KAK3699505.1"/>
    <property type="molecule type" value="Genomic_DNA"/>
</dbReference>
<protein>
    <submittedName>
        <fullName evidence="1">Uncharacterized protein</fullName>
    </submittedName>
</protein>
<dbReference type="Proteomes" id="UP001281147">
    <property type="component" value="Unassembled WGS sequence"/>
</dbReference>
<organism evidence="1 2">
    <name type="scientific">Vermiconidia calcicola</name>
    <dbReference type="NCBI Taxonomy" id="1690605"/>
    <lineage>
        <taxon>Eukaryota</taxon>
        <taxon>Fungi</taxon>
        <taxon>Dikarya</taxon>
        <taxon>Ascomycota</taxon>
        <taxon>Pezizomycotina</taxon>
        <taxon>Dothideomycetes</taxon>
        <taxon>Dothideomycetidae</taxon>
        <taxon>Mycosphaerellales</taxon>
        <taxon>Extremaceae</taxon>
        <taxon>Vermiconidia</taxon>
    </lineage>
</organism>
<evidence type="ECO:0000313" key="2">
    <source>
        <dbReference type="Proteomes" id="UP001281147"/>
    </source>
</evidence>
<comment type="caution">
    <text evidence="1">The sequence shown here is derived from an EMBL/GenBank/DDBJ whole genome shotgun (WGS) entry which is preliminary data.</text>
</comment>
<gene>
    <name evidence="1" type="ORF">LTR37_016462</name>
</gene>
<evidence type="ECO:0000313" key="1">
    <source>
        <dbReference type="EMBL" id="KAK3699505.1"/>
    </source>
</evidence>